<evidence type="ECO:0000259" key="2">
    <source>
        <dbReference type="Pfam" id="PF09836"/>
    </source>
</evidence>
<feature type="domain" description="Putative DNA-binding" evidence="2">
    <location>
        <begin position="39"/>
        <end position="129"/>
    </location>
</feature>
<comment type="caution">
    <text evidence="3">The sequence shown here is derived from an EMBL/GenBank/DDBJ whole genome shotgun (WGS) entry which is preliminary data.</text>
</comment>
<accession>A0A437RRI6</accession>
<protein>
    <submittedName>
        <fullName evidence="3">DUF2063 domain-containing protein</fullName>
    </submittedName>
</protein>
<evidence type="ECO:0000313" key="4">
    <source>
        <dbReference type="Proteomes" id="UP000285575"/>
    </source>
</evidence>
<dbReference type="Proteomes" id="UP000285575">
    <property type="component" value="Unassembled WGS sequence"/>
</dbReference>
<sequence>MGHRCARAGGAAGRGGQGPPLPARARHRSTRVSAALVLQQQALLHALLGADAPPPGLQGLPAVSKARGLAAYQGHLRSLSARSLGQVFTQLVAHLGEADFAALAWSFWRAEPPASGDLAQWGSGLEAFLMDRAGAASGLPGLARLDWALHQAERAANAVLDVDSLQCLATETPDTLQLALRPGLQLLHMEAEALSLLGIDGMGPRHLLVWRQAWRAAWISVSAPQASFFGAVLAGHSLQSALEAAAARPDSPPDETFDFADWLQSALQQEWLCGASRLAASD</sequence>
<dbReference type="OrthoDB" id="4146344at2"/>
<evidence type="ECO:0000256" key="1">
    <source>
        <dbReference type="SAM" id="MobiDB-lite"/>
    </source>
</evidence>
<organism evidence="3 4">
    <name type="scientific">Rubrivivax rivuli</name>
    <dbReference type="NCBI Taxonomy" id="1862385"/>
    <lineage>
        <taxon>Bacteria</taxon>
        <taxon>Pseudomonadati</taxon>
        <taxon>Pseudomonadota</taxon>
        <taxon>Betaproteobacteria</taxon>
        <taxon>Burkholderiales</taxon>
        <taxon>Sphaerotilaceae</taxon>
        <taxon>Rubrivivax</taxon>
    </lineage>
</organism>
<proteinExistence type="predicted"/>
<reference evidence="3 4" key="1">
    <citation type="submission" date="2019-01" db="EMBL/GenBank/DDBJ databases">
        <authorList>
            <person name="Chen W.-M."/>
        </authorList>
    </citation>
    <scope>NUCLEOTIDE SEQUENCE [LARGE SCALE GENOMIC DNA]</scope>
    <source>
        <strain evidence="3 4">KYPY4</strain>
    </source>
</reference>
<name>A0A437RRI6_9BURK</name>
<feature type="region of interest" description="Disordered" evidence="1">
    <location>
        <begin position="1"/>
        <end position="26"/>
    </location>
</feature>
<dbReference type="Pfam" id="PF09836">
    <property type="entry name" value="DUF2063"/>
    <property type="match status" value="1"/>
</dbReference>
<dbReference type="AlphaFoldDB" id="A0A437RRI6"/>
<gene>
    <name evidence="3" type="ORF">EOE66_02105</name>
</gene>
<evidence type="ECO:0000313" key="3">
    <source>
        <dbReference type="EMBL" id="RVU49389.1"/>
    </source>
</evidence>
<dbReference type="EMBL" id="SACR01000001">
    <property type="protein sequence ID" value="RVU49389.1"/>
    <property type="molecule type" value="Genomic_DNA"/>
</dbReference>
<keyword evidence="4" id="KW-1185">Reference proteome</keyword>
<dbReference type="InterPro" id="IPR018640">
    <property type="entry name" value="DUF2063"/>
</dbReference>